<evidence type="ECO:0000313" key="3">
    <source>
        <dbReference type="Proteomes" id="UP000287166"/>
    </source>
</evidence>
<dbReference type="EMBL" id="BFAD01000010">
    <property type="protein sequence ID" value="GBE86992.1"/>
    <property type="molecule type" value="Genomic_DNA"/>
</dbReference>
<dbReference type="RefSeq" id="XP_027617905.1">
    <property type="nucleotide sequence ID" value="XM_027762104.1"/>
</dbReference>
<organism evidence="2 3">
    <name type="scientific">Sparassis crispa</name>
    <dbReference type="NCBI Taxonomy" id="139825"/>
    <lineage>
        <taxon>Eukaryota</taxon>
        <taxon>Fungi</taxon>
        <taxon>Dikarya</taxon>
        <taxon>Basidiomycota</taxon>
        <taxon>Agaricomycotina</taxon>
        <taxon>Agaricomycetes</taxon>
        <taxon>Polyporales</taxon>
        <taxon>Sparassidaceae</taxon>
        <taxon>Sparassis</taxon>
    </lineage>
</organism>
<keyword evidence="3" id="KW-1185">Reference proteome</keyword>
<comment type="caution">
    <text evidence="2">The sequence shown here is derived from an EMBL/GenBank/DDBJ whole genome shotgun (WGS) entry which is preliminary data.</text>
</comment>
<sequence length="134" mass="14364">MSASSNPERDEHVRTLRQALYSIIAPKRPYYHRSSSSASGTVSPTPTPVSGAHTDHPATHHHQQYHHSNAGSPVPNAHTDTPPLQHSPLAPAPPVSPGTVAVPIPHDAPHTRPDFIGTLQSKSAWDALIHGSWV</sequence>
<feature type="region of interest" description="Disordered" evidence="1">
    <location>
        <begin position="24"/>
        <end position="110"/>
    </location>
</feature>
<name>A0A401GXR8_9APHY</name>
<dbReference type="GeneID" id="38783909"/>
<dbReference type="InParanoid" id="A0A401GXR8"/>
<protein>
    <submittedName>
        <fullName evidence="2">Uncharacterized protein</fullName>
    </submittedName>
</protein>
<reference evidence="2 3" key="1">
    <citation type="journal article" date="2018" name="Sci. Rep.">
        <title>Genome sequence of the cauliflower mushroom Sparassis crispa (Hanabiratake) and its association with beneficial usage.</title>
        <authorList>
            <person name="Kiyama R."/>
            <person name="Furutani Y."/>
            <person name="Kawaguchi K."/>
            <person name="Nakanishi T."/>
        </authorList>
    </citation>
    <scope>NUCLEOTIDE SEQUENCE [LARGE SCALE GENOMIC DNA]</scope>
</reference>
<feature type="compositionally biased region" description="Low complexity" evidence="1">
    <location>
        <begin position="34"/>
        <end position="52"/>
    </location>
</feature>
<evidence type="ECO:0000256" key="1">
    <source>
        <dbReference type="SAM" id="MobiDB-lite"/>
    </source>
</evidence>
<dbReference type="Proteomes" id="UP000287166">
    <property type="component" value="Unassembled WGS sequence"/>
</dbReference>
<dbReference type="AlphaFoldDB" id="A0A401GXR8"/>
<dbReference type="OrthoDB" id="2804239at2759"/>
<evidence type="ECO:0000313" key="2">
    <source>
        <dbReference type="EMBL" id="GBE86992.1"/>
    </source>
</evidence>
<proteinExistence type="predicted"/>
<accession>A0A401GXR8</accession>
<gene>
    <name evidence="2" type="ORF">SCP_1002380</name>
</gene>